<name>A0A0A9HNW7_ARUDO</name>
<reference evidence="2" key="2">
    <citation type="journal article" date="2015" name="Data Brief">
        <title>Shoot transcriptome of the giant reed, Arundo donax.</title>
        <authorList>
            <person name="Barrero R.A."/>
            <person name="Guerrero F.D."/>
            <person name="Moolhuijzen P."/>
            <person name="Goolsby J.A."/>
            <person name="Tidwell J."/>
            <person name="Bellgard S.E."/>
            <person name="Bellgard M.I."/>
        </authorList>
    </citation>
    <scope>NUCLEOTIDE SEQUENCE</scope>
    <source>
        <tissue evidence="2">Shoot tissue taken approximately 20 cm above the soil surface</tissue>
    </source>
</reference>
<organism evidence="2">
    <name type="scientific">Arundo donax</name>
    <name type="common">Giant reed</name>
    <name type="synonym">Donax arundinaceus</name>
    <dbReference type="NCBI Taxonomy" id="35708"/>
    <lineage>
        <taxon>Eukaryota</taxon>
        <taxon>Viridiplantae</taxon>
        <taxon>Streptophyta</taxon>
        <taxon>Embryophyta</taxon>
        <taxon>Tracheophyta</taxon>
        <taxon>Spermatophyta</taxon>
        <taxon>Magnoliopsida</taxon>
        <taxon>Liliopsida</taxon>
        <taxon>Poales</taxon>
        <taxon>Poaceae</taxon>
        <taxon>PACMAD clade</taxon>
        <taxon>Arundinoideae</taxon>
        <taxon>Arundineae</taxon>
        <taxon>Arundo</taxon>
    </lineage>
</organism>
<keyword evidence="1" id="KW-0812">Transmembrane</keyword>
<dbReference type="EMBL" id="GBRH01159051">
    <property type="protein sequence ID" value="JAE38845.1"/>
    <property type="molecule type" value="Transcribed_RNA"/>
</dbReference>
<accession>A0A0A9HNW7</accession>
<keyword evidence="1" id="KW-0472">Membrane</keyword>
<reference evidence="2" key="1">
    <citation type="submission" date="2014-09" db="EMBL/GenBank/DDBJ databases">
        <authorList>
            <person name="Magalhaes I.L.F."/>
            <person name="Oliveira U."/>
            <person name="Santos F.R."/>
            <person name="Vidigal T.H.D.A."/>
            <person name="Brescovit A.D."/>
            <person name="Santos A.J."/>
        </authorList>
    </citation>
    <scope>NUCLEOTIDE SEQUENCE</scope>
    <source>
        <tissue evidence="2">Shoot tissue taken approximately 20 cm above the soil surface</tissue>
    </source>
</reference>
<sequence length="80" mass="9412">MPKKENKLQIHRANVKPVLRFAQHVNILTLYFTSSLLFLVPECPVYLHNKEELLPDERTIFVIHDLAIPSHPVRDTLYLH</sequence>
<protein>
    <submittedName>
        <fullName evidence="2">Uncharacterized protein</fullName>
    </submittedName>
</protein>
<proteinExistence type="predicted"/>
<dbReference type="AlphaFoldDB" id="A0A0A9HNW7"/>
<feature type="transmembrane region" description="Helical" evidence="1">
    <location>
        <begin position="21"/>
        <end position="40"/>
    </location>
</feature>
<evidence type="ECO:0000313" key="2">
    <source>
        <dbReference type="EMBL" id="JAE38845.1"/>
    </source>
</evidence>
<keyword evidence="1" id="KW-1133">Transmembrane helix</keyword>
<evidence type="ECO:0000256" key="1">
    <source>
        <dbReference type="SAM" id="Phobius"/>
    </source>
</evidence>